<feature type="transmembrane region" description="Helical" evidence="2">
    <location>
        <begin position="28"/>
        <end position="48"/>
    </location>
</feature>
<keyword evidence="2" id="KW-0472">Membrane</keyword>
<dbReference type="RefSeq" id="WP_183793190.1">
    <property type="nucleotide sequence ID" value="NZ_JACIDU010000010.1"/>
</dbReference>
<evidence type="ECO:0000256" key="1">
    <source>
        <dbReference type="SAM" id="MobiDB-lite"/>
    </source>
</evidence>
<keyword evidence="2" id="KW-1133">Transmembrane helix</keyword>
<gene>
    <name evidence="3" type="ORF">GGQ66_002669</name>
</gene>
<sequence>MSSRLLLPLILLLPLAEIAMFVLVGQRIGVGATILAVLASSFGGMILMRKQGLSMLRGLQAGATGAEGGEVVRGMLHMVAGLLLVIPGFITSALGLLLLLPLTRSFLWRSLKPDVVVTRSAQFYRRSNTGERNTKSGPSVIDLDDGEFHRDEETKPKDGSGQNRSPWAGPGKQIDG</sequence>
<keyword evidence="2" id="KW-0812">Transmembrane</keyword>
<feature type="region of interest" description="Disordered" evidence="1">
    <location>
        <begin position="127"/>
        <end position="176"/>
    </location>
</feature>
<evidence type="ECO:0000256" key="2">
    <source>
        <dbReference type="SAM" id="Phobius"/>
    </source>
</evidence>
<dbReference type="PANTHER" id="PTHR35335:SF1">
    <property type="entry name" value="UPF0716 PROTEIN FXSA"/>
    <property type="match status" value="1"/>
</dbReference>
<accession>A0A7W6K2P0</accession>
<feature type="compositionally biased region" description="Basic and acidic residues" evidence="1">
    <location>
        <begin position="146"/>
        <end position="158"/>
    </location>
</feature>
<organism evidence="3 4">
    <name type="scientific">Allorhizobium borbori</name>
    <dbReference type="NCBI Taxonomy" id="485907"/>
    <lineage>
        <taxon>Bacteria</taxon>
        <taxon>Pseudomonadati</taxon>
        <taxon>Pseudomonadota</taxon>
        <taxon>Alphaproteobacteria</taxon>
        <taxon>Hyphomicrobiales</taxon>
        <taxon>Rhizobiaceae</taxon>
        <taxon>Rhizobium/Agrobacterium group</taxon>
        <taxon>Allorhizobium</taxon>
    </lineage>
</organism>
<dbReference type="AlphaFoldDB" id="A0A7W6K2P0"/>
<proteinExistence type="predicted"/>
<protein>
    <submittedName>
        <fullName evidence="3">UPF0716 protein FxsA</fullName>
    </submittedName>
</protein>
<feature type="transmembrane region" description="Helical" evidence="2">
    <location>
        <begin position="79"/>
        <end position="102"/>
    </location>
</feature>
<keyword evidence="4" id="KW-1185">Reference proteome</keyword>
<dbReference type="GO" id="GO:0016020">
    <property type="term" value="C:membrane"/>
    <property type="evidence" value="ECO:0007669"/>
    <property type="project" value="InterPro"/>
</dbReference>
<evidence type="ECO:0000313" key="3">
    <source>
        <dbReference type="EMBL" id="MBB4104096.1"/>
    </source>
</evidence>
<dbReference type="PANTHER" id="PTHR35335">
    <property type="entry name" value="UPF0716 PROTEIN FXSA"/>
    <property type="match status" value="1"/>
</dbReference>
<dbReference type="Proteomes" id="UP000584824">
    <property type="component" value="Unassembled WGS sequence"/>
</dbReference>
<dbReference type="EMBL" id="JACIDU010000010">
    <property type="protein sequence ID" value="MBB4104096.1"/>
    <property type="molecule type" value="Genomic_DNA"/>
</dbReference>
<reference evidence="3 4" key="1">
    <citation type="submission" date="2020-08" db="EMBL/GenBank/DDBJ databases">
        <title>Genomic Encyclopedia of Type Strains, Phase IV (KMG-IV): sequencing the most valuable type-strain genomes for metagenomic binning, comparative biology and taxonomic classification.</title>
        <authorList>
            <person name="Goeker M."/>
        </authorList>
    </citation>
    <scope>NUCLEOTIDE SEQUENCE [LARGE SCALE GENOMIC DNA]</scope>
    <source>
        <strain evidence="3 4">DSM 26385</strain>
    </source>
</reference>
<comment type="caution">
    <text evidence="3">The sequence shown here is derived from an EMBL/GenBank/DDBJ whole genome shotgun (WGS) entry which is preliminary data.</text>
</comment>
<dbReference type="NCBIfam" id="NF008528">
    <property type="entry name" value="PRK11463.1-2"/>
    <property type="match status" value="1"/>
</dbReference>
<name>A0A7W6K2P0_9HYPH</name>
<dbReference type="Pfam" id="PF04186">
    <property type="entry name" value="FxsA"/>
    <property type="match status" value="1"/>
</dbReference>
<evidence type="ECO:0000313" key="4">
    <source>
        <dbReference type="Proteomes" id="UP000584824"/>
    </source>
</evidence>
<dbReference type="InterPro" id="IPR007313">
    <property type="entry name" value="FxsA"/>
</dbReference>